<accession>A0ABV8Z7Y9</accession>
<dbReference type="Proteomes" id="UP001596012">
    <property type="component" value="Unassembled WGS sequence"/>
</dbReference>
<dbReference type="Pfam" id="PF21274">
    <property type="entry name" value="Rng_hyd_C"/>
    <property type="match status" value="1"/>
</dbReference>
<sequence>MHDVVIAGAGPVGLLLACELGLASCDVLVLEQEAETGTPWKALPLGMRGLSAASVEVFHRRGMLQPLLTESGAHGYGSADREAQVAPAPRSVSHFAGMMLDPAAVDTGALPYRLPSPVLEGVMTSLEAVETVLAEQAAKAGVEIRRGTRFKGLRQDAEGVLVQAGTDEYAARWLVGCDGGRSTVRGLAGFEFTGTEPLFTGYTMLATVADPDKLQPGFTLTPTGMYLQMPTPGHIGMLDCDGGAFDRSQQPTLEHLQTVLRRVSGTDVTLSDVQLVSTFTDRAMQTTSYRQGRVLLAGDAAHIHSPLGAQGLNTGIGDAINLGWKLAATVHGYAPDDLLDSYTQERHPVGAQILGWTRAQSAVMKPDPHAQAIQALVRDVLGTRDGTTYVYNRTSGSSHRYDLGSAHPLVGRNAPDFHFTDGTRLSDLMRDGHGIAIDFTTGGRLAGATAGHEDLIRYVSGSARNELGCGALLIRPDGVVAWADGLDPDRAGFQHAADRWFATAAIQGRRAAPGARHAINPHLRQTGPIRP</sequence>
<evidence type="ECO:0000313" key="6">
    <source>
        <dbReference type="Proteomes" id="UP001596012"/>
    </source>
</evidence>
<evidence type="ECO:0000313" key="5">
    <source>
        <dbReference type="EMBL" id="MFC4472439.1"/>
    </source>
</evidence>
<gene>
    <name evidence="5" type="ORF">ACFPH6_49625</name>
</gene>
<dbReference type="Gene3D" id="3.50.50.60">
    <property type="entry name" value="FAD/NAD(P)-binding domain"/>
    <property type="match status" value="1"/>
</dbReference>
<dbReference type="InterPro" id="IPR036188">
    <property type="entry name" value="FAD/NAD-bd_sf"/>
</dbReference>
<name>A0ABV8Z7Y9_9ACTN</name>
<organism evidence="5 6">
    <name type="scientific">Streptomyces xiangluensis</name>
    <dbReference type="NCBI Taxonomy" id="2665720"/>
    <lineage>
        <taxon>Bacteria</taxon>
        <taxon>Bacillati</taxon>
        <taxon>Actinomycetota</taxon>
        <taxon>Actinomycetes</taxon>
        <taxon>Kitasatosporales</taxon>
        <taxon>Streptomycetaceae</taxon>
        <taxon>Streptomyces</taxon>
    </lineage>
</organism>
<dbReference type="EMBL" id="JBHSFG010000120">
    <property type="protein sequence ID" value="MFC4472439.1"/>
    <property type="molecule type" value="Genomic_DNA"/>
</dbReference>
<dbReference type="SUPFAM" id="SSF51905">
    <property type="entry name" value="FAD/NAD(P)-binding domain"/>
    <property type="match status" value="1"/>
</dbReference>
<dbReference type="PRINTS" id="PR00420">
    <property type="entry name" value="RNGMNOXGNASE"/>
</dbReference>
<reference evidence="6" key="1">
    <citation type="journal article" date="2019" name="Int. J. Syst. Evol. Microbiol.">
        <title>The Global Catalogue of Microorganisms (GCM) 10K type strain sequencing project: providing services to taxonomists for standard genome sequencing and annotation.</title>
        <authorList>
            <consortium name="The Broad Institute Genomics Platform"/>
            <consortium name="The Broad Institute Genome Sequencing Center for Infectious Disease"/>
            <person name="Wu L."/>
            <person name="Ma J."/>
        </authorList>
    </citation>
    <scope>NUCLEOTIDE SEQUENCE [LARGE SCALE GENOMIC DNA]</scope>
    <source>
        <strain evidence="6">DT43</strain>
    </source>
</reference>
<dbReference type="Gene3D" id="3.30.70.2450">
    <property type="match status" value="1"/>
</dbReference>
<dbReference type="PANTHER" id="PTHR43004">
    <property type="entry name" value="TRK SYSTEM POTASSIUM UPTAKE PROTEIN"/>
    <property type="match status" value="1"/>
</dbReference>
<dbReference type="InterPro" id="IPR002938">
    <property type="entry name" value="FAD-bd"/>
</dbReference>
<evidence type="ECO:0000256" key="3">
    <source>
        <dbReference type="ARBA" id="ARBA00022827"/>
    </source>
</evidence>
<comment type="cofactor">
    <cofactor evidence="1">
        <name>FAD</name>
        <dbReference type="ChEBI" id="CHEBI:57692"/>
    </cofactor>
</comment>
<dbReference type="InterPro" id="IPR050641">
    <property type="entry name" value="RIFMO-like"/>
</dbReference>
<dbReference type="Pfam" id="PF01494">
    <property type="entry name" value="FAD_binding_3"/>
    <property type="match status" value="1"/>
</dbReference>
<dbReference type="RefSeq" id="WP_386356249.1">
    <property type="nucleotide sequence ID" value="NZ_JBHSFG010000120.1"/>
</dbReference>
<keyword evidence="3" id="KW-0274">FAD</keyword>
<comment type="caution">
    <text evidence="5">The sequence shown here is derived from an EMBL/GenBank/DDBJ whole genome shotgun (WGS) entry which is preliminary data.</text>
</comment>
<keyword evidence="2" id="KW-0285">Flavoprotein</keyword>
<dbReference type="Gene3D" id="3.40.30.120">
    <property type="match status" value="1"/>
</dbReference>
<evidence type="ECO:0000256" key="1">
    <source>
        <dbReference type="ARBA" id="ARBA00001974"/>
    </source>
</evidence>
<proteinExistence type="predicted"/>
<feature type="domain" description="FAD-binding" evidence="4">
    <location>
        <begin position="3"/>
        <end position="355"/>
    </location>
</feature>
<protein>
    <submittedName>
        <fullName evidence="5">FAD-dependent oxidoreductase</fullName>
    </submittedName>
</protein>
<dbReference type="PANTHER" id="PTHR43004:SF19">
    <property type="entry name" value="BINDING MONOOXYGENASE, PUTATIVE (JCVI)-RELATED"/>
    <property type="match status" value="1"/>
</dbReference>
<evidence type="ECO:0000259" key="4">
    <source>
        <dbReference type="Pfam" id="PF01494"/>
    </source>
</evidence>
<evidence type="ECO:0000256" key="2">
    <source>
        <dbReference type="ARBA" id="ARBA00022630"/>
    </source>
</evidence>
<keyword evidence="6" id="KW-1185">Reference proteome</keyword>